<dbReference type="GO" id="GO:0003676">
    <property type="term" value="F:nucleic acid binding"/>
    <property type="evidence" value="ECO:0007669"/>
    <property type="project" value="InterPro"/>
</dbReference>
<evidence type="ECO:0000313" key="4">
    <source>
        <dbReference type="EMBL" id="CAB4168431.1"/>
    </source>
</evidence>
<dbReference type="Gene3D" id="3.40.50.300">
    <property type="entry name" value="P-loop containing nucleotide triphosphate hydrolases"/>
    <property type="match status" value="1"/>
</dbReference>
<dbReference type="InterPro" id="IPR005021">
    <property type="entry name" value="Terminase_largesu-like"/>
</dbReference>
<reference evidence="4" key="1">
    <citation type="submission" date="2020-05" db="EMBL/GenBank/DDBJ databases">
        <authorList>
            <person name="Chiriac C."/>
            <person name="Salcher M."/>
            <person name="Ghai R."/>
            <person name="Kavagutti S V."/>
        </authorList>
    </citation>
    <scope>NUCLEOTIDE SEQUENCE</scope>
</reference>
<proteinExistence type="predicted"/>
<dbReference type="EMBL" id="LR796823">
    <property type="protein sequence ID" value="CAB4168431.1"/>
    <property type="molecule type" value="Genomic_DNA"/>
</dbReference>
<name>A0A6J5PG17_9CAUD</name>
<dbReference type="Pfam" id="PF01844">
    <property type="entry name" value="HNH"/>
    <property type="match status" value="1"/>
</dbReference>
<dbReference type="EMBL" id="LR797222">
    <property type="protein sequence ID" value="CAB4195020.1"/>
    <property type="molecule type" value="Genomic_DNA"/>
</dbReference>
<protein>
    <submittedName>
        <fullName evidence="4">HNHc domain containing protein</fullName>
    </submittedName>
</protein>
<feature type="domain" description="HNH" evidence="2">
    <location>
        <begin position="2"/>
        <end position="43"/>
    </location>
</feature>
<feature type="region of interest" description="Disordered" evidence="1">
    <location>
        <begin position="89"/>
        <end position="110"/>
    </location>
</feature>
<evidence type="ECO:0000313" key="5">
    <source>
        <dbReference type="EMBL" id="CAB4195020.1"/>
    </source>
</evidence>
<sequence>MCVHCGIRKATSADHLIEHDRGGSDSLDNLVPACKTCNSRRGAQYVNSKPKVRTRSKVAQQRITEAAALKATETVLGVTPLSPDPIAGVYLPKKRQTKPKPPKTGEDSVESTVILPRLETPRRGEMDHGPEIAALWHQVTGMTLMPWQVHVLSGITSCDTPGMPLHRISTVQVARQNGKSTAQAALILWWLVRAPALRGGPQLVISTAHTLDLAVSLFQQLAPRLEALGGVPKWSFGRNELTMPDGSQWLVRAATGSAGHGRSPDLVCADETWDVSADVIDQGLIPAQRARRNPLCTMWSTAGTEASELLLRYREQGLRAIAAGTPSPLYMAEYSVPADADPADSSLWPLANPAIGHTIDLEVLQAEFASPNRGAFLRASLNMWVATDKAWLDHGIWDQATVTAAPTEPVAVLAIDTSVDATRYCGVAAHITMAGVHVRTAFVHSNMPDMWAAVIEVMTANPACLLAITPGLQIHTPPAMLRRSTIVGQMEIGKWCALTKSMIIEGRLTHGEDLPLKEQMSRAVAVNISTGPTLSSQKSPGPIEMARLVVFAASLAAKPRQRTKPQIGVSR</sequence>
<accession>A0A6J5PG17</accession>
<feature type="compositionally biased region" description="Basic residues" evidence="1">
    <location>
        <begin position="92"/>
        <end position="101"/>
    </location>
</feature>
<dbReference type="InterPro" id="IPR003615">
    <property type="entry name" value="HNH_nuc"/>
</dbReference>
<gene>
    <name evidence="5" type="ORF">UFOVP1266_19</name>
    <name evidence="4" type="ORF">UFOVP876_19</name>
</gene>
<evidence type="ECO:0000259" key="3">
    <source>
        <dbReference type="Pfam" id="PF20441"/>
    </source>
</evidence>
<dbReference type="Pfam" id="PF20441">
    <property type="entry name" value="TerL_nuclease"/>
    <property type="match status" value="1"/>
</dbReference>
<dbReference type="InterPro" id="IPR046462">
    <property type="entry name" value="TerL_nuclease"/>
</dbReference>
<organism evidence="4">
    <name type="scientific">uncultured Caudovirales phage</name>
    <dbReference type="NCBI Taxonomy" id="2100421"/>
    <lineage>
        <taxon>Viruses</taxon>
        <taxon>Duplodnaviria</taxon>
        <taxon>Heunggongvirae</taxon>
        <taxon>Uroviricota</taxon>
        <taxon>Caudoviricetes</taxon>
        <taxon>Peduoviridae</taxon>
        <taxon>Maltschvirus</taxon>
        <taxon>Maltschvirus maltsch</taxon>
    </lineage>
</organism>
<dbReference type="PANTHER" id="PTHR41287">
    <property type="match status" value="1"/>
</dbReference>
<dbReference type="CDD" id="cd00085">
    <property type="entry name" value="HNHc"/>
    <property type="match status" value="1"/>
</dbReference>
<dbReference type="Gene3D" id="1.10.30.50">
    <property type="match status" value="1"/>
</dbReference>
<dbReference type="GO" id="GO:0008270">
    <property type="term" value="F:zinc ion binding"/>
    <property type="evidence" value="ECO:0007669"/>
    <property type="project" value="InterPro"/>
</dbReference>
<dbReference type="InterPro" id="IPR027417">
    <property type="entry name" value="P-loop_NTPase"/>
</dbReference>
<evidence type="ECO:0000259" key="2">
    <source>
        <dbReference type="Pfam" id="PF01844"/>
    </source>
</evidence>
<feature type="domain" description="Terminase large subunit-like endonuclease" evidence="3">
    <location>
        <begin position="334"/>
        <end position="403"/>
    </location>
</feature>
<dbReference type="InterPro" id="IPR002711">
    <property type="entry name" value="HNH"/>
</dbReference>
<dbReference type="GO" id="GO:0004519">
    <property type="term" value="F:endonuclease activity"/>
    <property type="evidence" value="ECO:0007669"/>
    <property type="project" value="InterPro"/>
</dbReference>
<dbReference type="PANTHER" id="PTHR41287:SF1">
    <property type="entry name" value="PROTEIN YMFN"/>
    <property type="match status" value="1"/>
</dbReference>
<evidence type="ECO:0000256" key="1">
    <source>
        <dbReference type="SAM" id="MobiDB-lite"/>
    </source>
</evidence>